<evidence type="ECO:0000256" key="1">
    <source>
        <dbReference type="ARBA" id="ARBA00022676"/>
    </source>
</evidence>
<sequence>MKLSVIVPIYNAENFLVRCIDSIISQSFQNLEIILINDGSSDGSGEICEKYAEADSRIKYIAQDNAGVSAARNEGLKIASGDYLTFVDSDDFIGENMYLKMLTVAKEHECDIVECGYLRNNISGEFAGNHLQDELIEDNERILLHYLRHENTTNYNCNKLYRKQIINNLQYEKLSFSEDYLFNVMTHSRAKKKKIISEDFYYYEDNPDSASNLEFKLNRIDGITAGEKALQEIKTQFPENEMLISLATKYVLEYILLFFDHFNFNNHIDTYNALLEKYRKMIRGIGLKNLFRVYSKKQVITRLAFAMHPQCRHSIIRIFK</sequence>
<keyword evidence="2 4" id="KW-0808">Transferase</keyword>
<evidence type="ECO:0000259" key="3">
    <source>
        <dbReference type="Pfam" id="PF00535"/>
    </source>
</evidence>
<dbReference type="RefSeq" id="WP_268751781.1">
    <property type="nucleotide sequence ID" value="NZ_JAPRFQ010000001.1"/>
</dbReference>
<organism evidence="4 5">
    <name type="scientific">Aerococcus kribbianus</name>
    <dbReference type="NCBI Taxonomy" id="2999064"/>
    <lineage>
        <taxon>Bacteria</taxon>
        <taxon>Bacillati</taxon>
        <taxon>Bacillota</taxon>
        <taxon>Bacilli</taxon>
        <taxon>Lactobacillales</taxon>
        <taxon>Aerococcaceae</taxon>
        <taxon>Aerococcus</taxon>
    </lineage>
</organism>
<evidence type="ECO:0000313" key="5">
    <source>
        <dbReference type="Proteomes" id="UP001146670"/>
    </source>
</evidence>
<keyword evidence="5" id="KW-1185">Reference proteome</keyword>
<protein>
    <submittedName>
        <fullName evidence="4">Glycosyltransferase</fullName>
        <ecNumber evidence="4">2.4.-.-</ecNumber>
    </submittedName>
</protein>
<dbReference type="Gene3D" id="3.90.550.10">
    <property type="entry name" value="Spore Coat Polysaccharide Biosynthesis Protein SpsA, Chain A"/>
    <property type="match status" value="1"/>
</dbReference>
<dbReference type="EMBL" id="JAPRFR010000001">
    <property type="protein sequence ID" value="MCZ0725463.1"/>
    <property type="molecule type" value="Genomic_DNA"/>
</dbReference>
<feature type="domain" description="Glycosyltransferase 2-like" evidence="3">
    <location>
        <begin position="4"/>
        <end position="168"/>
    </location>
</feature>
<dbReference type="InterPro" id="IPR029044">
    <property type="entry name" value="Nucleotide-diphossugar_trans"/>
</dbReference>
<evidence type="ECO:0000256" key="2">
    <source>
        <dbReference type="ARBA" id="ARBA00022679"/>
    </source>
</evidence>
<name>A0A9X3FMK4_9LACT</name>
<dbReference type="PANTHER" id="PTHR22916">
    <property type="entry name" value="GLYCOSYLTRANSFERASE"/>
    <property type="match status" value="1"/>
</dbReference>
<comment type="caution">
    <text evidence="4">The sequence shown here is derived from an EMBL/GenBank/DDBJ whole genome shotgun (WGS) entry which is preliminary data.</text>
</comment>
<keyword evidence="1 4" id="KW-0328">Glycosyltransferase</keyword>
<dbReference type="PANTHER" id="PTHR22916:SF51">
    <property type="entry name" value="GLYCOSYLTRANSFERASE EPSH-RELATED"/>
    <property type="match status" value="1"/>
</dbReference>
<dbReference type="CDD" id="cd00761">
    <property type="entry name" value="Glyco_tranf_GTA_type"/>
    <property type="match status" value="1"/>
</dbReference>
<reference evidence="4" key="1">
    <citation type="submission" date="2022-12" db="EMBL/GenBank/DDBJ databases">
        <title>Description and comparative metabolic analysis of Aerococcus sp. nov., isolated from the feces of a pig.</title>
        <authorList>
            <person name="Chang Y.-H."/>
        </authorList>
    </citation>
    <scope>NUCLEOTIDE SEQUENCE</scope>
    <source>
        <strain evidence="4">YH-aer222</strain>
    </source>
</reference>
<evidence type="ECO:0000313" key="4">
    <source>
        <dbReference type="EMBL" id="MCZ0725463.1"/>
    </source>
</evidence>
<dbReference type="Proteomes" id="UP001146670">
    <property type="component" value="Unassembled WGS sequence"/>
</dbReference>
<dbReference type="AlphaFoldDB" id="A0A9X3FMK4"/>
<dbReference type="GO" id="GO:0016757">
    <property type="term" value="F:glycosyltransferase activity"/>
    <property type="evidence" value="ECO:0007669"/>
    <property type="project" value="UniProtKB-KW"/>
</dbReference>
<dbReference type="SUPFAM" id="SSF53448">
    <property type="entry name" value="Nucleotide-diphospho-sugar transferases"/>
    <property type="match status" value="1"/>
</dbReference>
<accession>A0A9X3FMK4</accession>
<dbReference type="EC" id="2.4.-.-" evidence="4"/>
<proteinExistence type="predicted"/>
<gene>
    <name evidence="4" type="ORF">OW157_02635</name>
</gene>
<dbReference type="InterPro" id="IPR001173">
    <property type="entry name" value="Glyco_trans_2-like"/>
</dbReference>
<dbReference type="Pfam" id="PF00535">
    <property type="entry name" value="Glycos_transf_2"/>
    <property type="match status" value="1"/>
</dbReference>